<proteinExistence type="predicted"/>
<feature type="region of interest" description="Disordered" evidence="1">
    <location>
        <begin position="1"/>
        <end position="21"/>
    </location>
</feature>
<organism evidence="3 4">
    <name type="scientific">Thermomonospora echinospora</name>
    <dbReference type="NCBI Taxonomy" id="1992"/>
    <lineage>
        <taxon>Bacteria</taxon>
        <taxon>Bacillati</taxon>
        <taxon>Actinomycetota</taxon>
        <taxon>Actinomycetes</taxon>
        <taxon>Streptosporangiales</taxon>
        <taxon>Thermomonosporaceae</taxon>
        <taxon>Thermomonospora</taxon>
    </lineage>
</organism>
<sequence length="67" mass="7289">MANRDRSFVAWRKSSHSNGGGECVEVAAAHGMVAIRDSKAPKAPHLVTTAQDWRSLLSAVKRGMLDR</sequence>
<evidence type="ECO:0000313" key="4">
    <source>
        <dbReference type="Proteomes" id="UP000236723"/>
    </source>
</evidence>
<dbReference type="InterPro" id="IPR007278">
    <property type="entry name" value="DUF397"/>
</dbReference>
<feature type="domain" description="DUF397" evidence="2">
    <location>
        <begin position="10"/>
        <end position="61"/>
    </location>
</feature>
<gene>
    <name evidence="3" type="ORF">SAMN04489712_120137</name>
</gene>
<evidence type="ECO:0000313" key="3">
    <source>
        <dbReference type="EMBL" id="SEG87464.1"/>
    </source>
</evidence>
<accession>A0A1H6DQU8</accession>
<dbReference type="EMBL" id="FNVO01000020">
    <property type="protein sequence ID" value="SEG87464.1"/>
    <property type="molecule type" value="Genomic_DNA"/>
</dbReference>
<dbReference type="Pfam" id="PF04149">
    <property type="entry name" value="DUF397"/>
    <property type="match status" value="1"/>
</dbReference>
<name>A0A1H6DQU8_9ACTN</name>
<dbReference type="Proteomes" id="UP000236723">
    <property type="component" value="Unassembled WGS sequence"/>
</dbReference>
<dbReference type="AlphaFoldDB" id="A0A1H6DQU8"/>
<protein>
    <recommendedName>
        <fullName evidence="2">DUF397 domain-containing protein</fullName>
    </recommendedName>
</protein>
<reference evidence="4" key="1">
    <citation type="submission" date="2016-10" db="EMBL/GenBank/DDBJ databases">
        <authorList>
            <person name="Varghese N."/>
            <person name="Submissions S."/>
        </authorList>
    </citation>
    <scope>NUCLEOTIDE SEQUENCE [LARGE SCALE GENOMIC DNA]</scope>
    <source>
        <strain evidence="4">DSM 43163</strain>
    </source>
</reference>
<evidence type="ECO:0000259" key="2">
    <source>
        <dbReference type="Pfam" id="PF04149"/>
    </source>
</evidence>
<keyword evidence="4" id="KW-1185">Reference proteome</keyword>
<dbReference type="OrthoDB" id="3431580at2"/>
<dbReference type="RefSeq" id="WP_103943208.1">
    <property type="nucleotide sequence ID" value="NZ_FNVO01000020.1"/>
</dbReference>
<evidence type="ECO:0000256" key="1">
    <source>
        <dbReference type="SAM" id="MobiDB-lite"/>
    </source>
</evidence>